<evidence type="ECO:0000259" key="8">
    <source>
        <dbReference type="Pfam" id="PF00349"/>
    </source>
</evidence>
<keyword evidence="11" id="KW-1185">Reference proteome</keyword>
<keyword evidence="4 6" id="KW-0418">Kinase</keyword>
<dbReference type="GO" id="GO:0006013">
    <property type="term" value="P:mannose metabolic process"/>
    <property type="evidence" value="ECO:0007669"/>
    <property type="project" value="TreeGrafter"/>
</dbReference>
<dbReference type="GO" id="GO:0019158">
    <property type="term" value="F:mannokinase activity"/>
    <property type="evidence" value="ECO:0007669"/>
    <property type="project" value="TreeGrafter"/>
</dbReference>
<dbReference type="AlphaFoldDB" id="A0A0G2FSL9"/>
<protein>
    <recommendedName>
        <fullName evidence="6">Phosphotransferase</fullName>
        <ecNumber evidence="6">2.7.1.-</ecNumber>
    </recommendedName>
</protein>
<dbReference type="UniPathway" id="UPA00109">
    <property type="reaction ID" value="UER00180"/>
</dbReference>
<evidence type="ECO:0000256" key="1">
    <source>
        <dbReference type="ARBA" id="ARBA00009225"/>
    </source>
</evidence>
<evidence type="ECO:0000259" key="9">
    <source>
        <dbReference type="Pfam" id="PF03727"/>
    </source>
</evidence>
<evidence type="ECO:0000256" key="3">
    <source>
        <dbReference type="ARBA" id="ARBA00022741"/>
    </source>
</evidence>
<dbReference type="EMBL" id="LCWF01000204">
    <property type="protein sequence ID" value="KKY14888.1"/>
    <property type="molecule type" value="Genomic_DNA"/>
</dbReference>
<comment type="similarity">
    <text evidence="1 6">Belongs to the hexokinase family.</text>
</comment>
<dbReference type="FunFam" id="3.30.420.40:FF:000211">
    <property type="entry name" value="Phosphotransferase"/>
    <property type="match status" value="1"/>
</dbReference>
<dbReference type="PANTHER" id="PTHR19443">
    <property type="entry name" value="HEXOKINASE"/>
    <property type="match status" value="1"/>
</dbReference>
<keyword evidence="2 6" id="KW-0808">Transferase</keyword>
<gene>
    <name evidence="10" type="ORF">UCRPC4_g06611</name>
</gene>
<dbReference type="EC" id="2.7.1.-" evidence="6"/>
<dbReference type="Proteomes" id="UP000053317">
    <property type="component" value="Unassembled WGS sequence"/>
</dbReference>
<dbReference type="CDD" id="cd24000">
    <property type="entry name" value="ASKHA_NBD_HK"/>
    <property type="match status" value="1"/>
</dbReference>
<evidence type="ECO:0000313" key="11">
    <source>
        <dbReference type="Proteomes" id="UP000053317"/>
    </source>
</evidence>
<reference evidence="10 11" key="1">
    <citation type="submission" date="2015-05" db="EMBL/GenBank/DDBJ databases">
        <title>Distinctive expansion of gene families associated with plant cell wall degradation and secondary metabolism in the genomes of grapevine trunk pathogens.</title>
        <authorList>
            <person name="Lawrence D.P."/>
            <person name="Travadon R."/>
            <person name="Rolshausen P.E."/>
            <person name="Baumgartner K."/>
        </authorList>
    </citation>
    <scope>NUCLEOTIDE SEQUENCE [LARGE SCALE GENOMIC DNA]</scope>
    <source>
        <strain evidence="10">UCRPC4</strain>
    </source>
</reference>
<dbReference type="InterPro" id="IPR022672">
    <property type="entry name" value="Hexokinase_N"/>
</dbReference>
<dbReference type="Gene3D" id="3.30.420.40">
    <property type="match status" value="1"/>
</dbReference>
<feature type="region of interest" description="Disordered" evidence="7">
    <location>
        <begin position="96"/>
        <end position="117"/>
    </location>
</feature>
<dbReference type="GO" id="GO:0004340">
    <property type="term" value="F:glucokinase activity"/>
    <property type="evidence" value="ECO:0007669"/>
    <property type="project" value="TreeGrafter"/>
</dbReference>
<dbReference type="PRINTS" id="PR00475">
    <property type="entry name" value="HEXOKINASE"/>
</dbReference>
<dbReference type="PANTHER" id="PTHR19443:SF29">
    <property type="entry name" value="PHOSPHOTRANSFERASE"/>
    <property type="match status" value="1"/>
</dbReference>
<sequence length="610" mass="66068">MSGQEESPEPLAPNQPDTALQDFTKPLVLDESTLHQLAFQFSHVYKDLALNSDEQFLPTPVTKLPTGNEIGQFLAIDVGGTNLRVGFIDLLGEHADNETSADSKERSRETIKKAQRPRVRRTLEKAWPIGEHLKIDKADDLFAWIGDCIADVVADKLNADGTKMEIPDELPMGVTFSFPMKQDSLSSATLMPTGKGFTITADTNLGSILLAGYARHTRRSSSDEDVDGHPSKRQKVNPLPKLKITAITNDTVATLASLAYSVKALPNSRVAAGIIVGTGCNATIPMPLSSLGESKSSSVKSFSPQATETVVNTEMTISGACAPLYPITTKWDRELDAACPRPGFQPLEYMTGGRYIGELVRIIFHDYMTTAYEPKVPTGHLPAHIVHPYSFPTTFVSSFVARARSDEELAGELRRRIPPPESSNWTWSPSSAKALRLIARLVQTRSAGLIAASTIGLLACVGEISLAPPNDSPTPTTTTTAIPVTTTEETSTLNHDAVESNSTGPLSSAKPFAHLIPTRSRDGLSPGPGEQWKSGPEELVIAYTGGIIQHYPNFKEQCQRFIDHLVMRAGPQEGGKSVFLREATDGGIIGAGVLAGMEALKEKERWRRFS</sequence>
<dbReference type="GO" id="GO:0005536">
    <property type="term" value="F:D-glucose binding"/>
    <property type="evidence" value="ECO:0007669"/>
    <property type="project" value="InterPro"/>
</dbReference>
<dbReference type="Pfam" id="PF00349">
    <property type="entry name" value="Hexokinase_1"/>
    <property type="match status" value="1"/>
</dbReference>
<dbReference type="GO" id="GO:0001678">
    <property type="term" value="P:intracellular glucose homeostasis"/>
    <property type="evidence" value="ECO:0007669"/>
    <property type="project" value="InterPro"/>
</dbReference>
<dbReference type="InterPro" id="IPR022673">
    <property type="entry name" value="Hexokinase_C"/>
</dbReference>
<feature type="domain" description="Hexokinase C-terminal" evidence="9">
    <location>
        <begin position="272"/>
        <end position="596"/>
    </location>
</feature>
<keyword evidence="3 6" id="KW-0547">Nucleotide-binding</keyword>
<comment type="caution">
    <text evidence="10">The sequence shown here is derived from an EMBL/GenBank/DDBJ whole genome shotgun (WGS) entry which is preliminary data.</text>
</comment>
<dbReference type="GO" id="GO:0008865">
    <property type="term" value="F:fructokinase activity"/>
    <property type="evidence" value="ECO:0007669"/>
    <property type="project" value="TreeGrafter"/>
</dbReference>
<dbReference type="GO" id="GO:0006096">
    <property type="term" value="P:glycolytic process"/>
    <property type="evidence" value="ECO:0007669"/>
    <property type="project" value="UniProtKB-UniPathway"/>
</dbReference>
<evidence type="ECO:0000256" key="7">
    <source>
        <dbReference type="SAM" id="MobiDB-lite"/>
    </source>
</evidence>
<reference evidence="10 11" key="2">
    <citation type="submission" date="2015-05" db="EMBL/GenBank/DDBJ databases">
        <authorList>
            <person name="Morales-Cruz A."/>
            <person name="Amrine K.C."/>
            <person name="Cantu D."/>
        </authorList>
    </citation>
    <scope>NUCLEOTIDE SEQUENCE [LARGE SCALE GENOMIC DNA]</scope>
    <source>
        <strain evidence="10">UCRPC4</strain>
    </source>
</reference>
<dbReference type="GO" id="GO:0006006">
    <property type="term" value="P:glucose metabolic process"/>
    <property type="evidence" value="ECO:0007669"/>
    <property type="project" value="TreeGrafter"/>
</dbReference>
<dbReference type="GO" id="GO:0005829">
    <property type="term" value="C:cytosol"/>
    <property type="evidence" value="ECO:0007669"/>
    <property type="project" value="TreeGrafter"/>
</dbReference>
<evidence type="ECO:0000256" key="6">
    <source>
        <dbReference type="RuleBase" id="RU362007"/>
    </source>
</evidence>
<dbReference type="GO" id="GO:0005524">
    <property type="term" value="F:ATP binding"/>
    <property type="evidence" value="ECO:0007669"/>
    <property type="project" value="UniProtKB-UniRule"/>
</dbReference>
<dbReference type="GO" id="GO:0005739">
    <property type="term" value="C:mitochondrion"/>
    <property type="evidence" value="ECO:0007669"/>
    <property type="project" value="TreeGrafter"/>
</dbReference>
<dbReference type="Pfam" id="PF03727">
    <property type="entry name" value="Hexokinase_2"/>
    <property type="match status" value="1"/>
</dbReference>
<dbReference type="InterPro" id="IPR001312">
    <property type="entry name" value="Hexokinase"/>
</dbReference>
<evidence type="ECO:0000256" key="2">
    <source>
        <dbReference type="ARBA" id="ARBA00022679"/>
    </source>
</evidence>
<evidence type="ECO:0000256" key="4">
    <source>
        <dbReference type="ARBA" id="ARBA00022777"/>
    </source>
</evidence>
<name>A0A0G2FSL9_PHACM</name>
<organism evidence="10 11">
    <name type="scientific">Phaeomoniella chlamydospora</name>
    <name type="common">Phaeoacremonium chlamydosporum</name>
    <dbReference type="NCBI Taxonomy" id="158046"/>
    <lineage>
        <taxon>Eukaryota</taxon>
        <taxon>Fungi</taxon>
        <taxon>Dikarya</taxon>
        <taxon>Ascomycota</taxon>
        <taxon>Pezizomycotina</taxon>
        <taxon>Eurotiomycetes</taxon>
        <taxon>Chaetothyriomycetidae</taxon>
        <taxon>Phaeomoniellales</taxon>
        <taxon>Phaeomoniellaceae</taxon>
        <taxon>Phaeomoniella</taxon>
    </lineage>
</organism>
<evidence type="ECO:0000313" key="10">
    <source>
        <dbReference type="EMBL" id="KKY14888.1"/>
    </source>
</evidence>
<feature type="domain" description="Hexokinase N-terminal" evidence="8">
    <location>
        <begin position="20"/>
        <end position="260"/>
    </location>
</feature>
<dbReference type="OrthoDB" id="419537at2759"/>
<dbReference type="InterPro" id="IPR043129">
    <property type="entry name" value="ATPase_NBD"/>
</dbReference>
<accession>A0A0G2FSL9</accession>
<proteinExistence type="inferred from homology"/>
<keyword evidence="6" id="KW-0324">Glycolysis</keyword>
<dbReference type="SUPFAM" id="SSF53067">
    <property type="entry name" value="Actin-like ATPase domain"/>
    <property type="match status" value="2"/>
</dbReference>
<dbReference type="Gene3D" id="3.40.367.20">
    <property type="match status" value="1"/>
</dbReference>
<keyword evidence="5 6" id="KW-0067">ATP-binding</keyword>
<dbReference type="PROSITE" id="PS51748">
    <property type="entry name" value="HEXOKINASE_2"/>
    <property type="match status" value="1"/>
</dbReference>
<evidence type="ECO:0000256" key="5">
    <source>
        <dbReference type="ARBA" id="ARBA00022840"/>
    </source>
</evidence>
<feature type="compositionally biased region" description="Basic and acidic residues" evidence="7">
    <location>
        <begin position="96"/>
        <end position="112"/>
    </location>
</feature>